<name>A0A7W7DUB3_9ACTN</name>
<organism evidence="1 2">
    <name type="scientific">Streptomyces luteogriseus</name>
    <dbReference type="NCBI Taxonomy" id="68233"/>
    <lineage>
        <taxon>Bacteria</taxon>
        <taxon>Bacillati</taxon>
        <taxon>Actinomycetota</taxon>
        <taxon>Actinomycetes</taxon>
        <taxon>Kitasatosporales</taxon>
        <taxon>Streptomycetaceae</taxon>
        <taxon>Streptomyces</taxon>
    </lineage>
</organism>
<gene>
    <name evidence="1" type="ORF">BJ965_006995</name>
</gene>
<protein>
    <submittedName>
        <fullName evidence="1">Uncharacterized protein</fullName>
    </submittedName>
</protein>
<reference evidence="1 2" key="1">
    <citation type="submission" date="2020-08" db="EMBL/GenBank/DDBJ databases">
        <title>Sequencing the genomes of 1000 actinobacteria strains.</title>
        <authorList>
            <person name="Klenk H.-P."/>
        </authorList>
    </citation>
    <scope>NUCLEOTIDE SEQUENCE [LARGE SCALE GENOMIC DNA]</scope>
    <source>
        <strain evidence="1 2">DSM 40483</strain>
    </source>
</reference>
<keyword evidence="2" id="KW-1185">Reference proteome</keyword>
<dbReference type="Proteomes" id="UP000565089">
    <property type="component" value="Unassembled WGS sequence"/>
</dbReference>
<comment type="caution">
    <text evidence="1">The sequence shown here is derived from an EMBL/GenBank/DDBJ whole genome shotgun (WGS) entry which is preliminary data.</text>
</comment>
<dbReference type="GeneID" id="95798946"/>
<accession>A0A7W7DUB3</accession>
<dbReference type="AlphaFoldDB" id="A0A7W7DUB3"/>
<evidence type="ECO:0000313" key="2">
    <source>
        <dbReference type="Proteomes" id="UP000565089"/>
    </source>
</evidence>
<sequence length="50" mass="5645">MPGSETSCNESCTLDALTELGFKQRGRVIVERLTRAFEQAQRTADKDQTR</sequence>
<proteinExistence type="predicted"/>
<dbReference type="RefSeq" id="WP_184914720.1">
    <property type="nucleotide sequence ID" value="NZ_JACHMS010000001.1"/>
</dbReference>
<evidence type="ECO:0000313" key="1">
    <source>
        <dbReference type="EMBL" id="MBB4717113.1"/>
    </source>
</evidence>
<dbReference type="EMBL" id="JACHMS010000001">
    <property type="protein sequence ID" value="MBB4717113.1"/>
    <property type="molecule type" value="Genomic_DNA"/>
</dbReference>